<gene>
    <name evidence="1" type="ORF">XBP1_2480002</name>
</gene>
<dbReference type="AlphaFoldDB" id="A0A077NGZ7"/>
<dbReference type="RefSeq" id="WP_038217640.1">
    <property type="nucleotide sequence ID" value="NZ_CAWLWN010000210.1"/>
</dbReference>
<protein>
    <submittedName>
        <fullName evidence="1">Uncharacterized protein</fullName>
    </submittedName>
</protein>
<dbReference type="HOGENOM" id="CLU_166231_0_0_6"/>
<evidence type="ECO:0000313" key="1">
    <source>
        <dbReference type="EMBL" id="CDG97110.1"/>
    </source>
</evidence>
<name>A0A077NGZ7_XENBV</name>
<dbReference type="Proteomes" id="UP000028511">
    <property type="component" value="Unassembled WGS sequence"/>
</dbReference>
<proteinExistence type="predicted"/>
<evidence type="ECO:0000313" key="2">
    <source>
        <dbReference type="Proteomes" id="UP000028511"/>
    </source>
</evidence>
<accession>A0A077NGZ7</accession>
<organism evidence="1 2">
    <name type="scientific">Xenorhabdus bovienii str. puntauvense</name>
    <dbReference type="NCBI Taxonomy" id="1398201"/>
    <lineage>
        <taxon>Bacteria</taxon>
        <taxon>Pseudomonadati</taxon>
        <taxon>Pseudomonadota</taxon>
        <taxon>Gammaproteobacteria</taxon>
        <taxon>Enterobacterales</taxon>
        <taxon>Morganellaceae</taxon>
        <taxon>Xenorhabdus</taxon>
    </lineage>
</organism>
<comment type="caution">
    <text evidence="1">The sequence shown here is derived from an EMBL/GenBank/DDBJ whole genome shotgun (WGS) entry which is preliminary data.</text>
</comment>
<dbReference type="EMBL" id="CBSW010000166">
    <property type="protein sequence ID" value="CDG97110.1"/>
    <property type="molecule type" value="Genomic_DNA"/>
</dbReference>
<sequence length="114" mass="13851">MTKLSVMLRLLGNKTFFLYQQKYLAEWDKKLNYLLDNSKLIKFDKHVVTFVDGDNEYQVWTSNRFYSFAHLYKLNGVIQTLQYRPSWRTMMRLYFEVVEMKNLKAAIEYKEAIK</sequence>
<reference evidence="1" key="1">
    <citation type="submission" date="2013-07" db="EMBL/GenBank/DDBJ databases">
        <title>Sub-species coevolution in mutualistic symbiosis.</title>
        <authorList>
            <person name="Murfin K."/>
            <person name="Klassen J."/>
            <person name="Lee M."/>
            <person name="Forst S."/>
            <person name="Stock P."/>
            <person name="Goodrich-Blair H."/>
        </authorList>
    </citation>
    <scope>NUCLEOTIDE SEQUENCE [LARGE SCALE GENOMIC DNA]</scope>
    <source>
        <strain evidence="1">Puntauvense</strain>
    </source>
</reference>